<gene>
    <name evidence="3" type="ORF">H4O11_13320</name>
</gene>
<evidence type="ECO:0000256" key="1">
    <source>
        <dbReference type="SAM" id="SignalP"/>
    </source>
</evidence>
<dbReference type="InterPro" id="IPR000073">
    <property type="entry name" value="AB_hydrolase_1"/>
</dbReference>
<keyword evidence="1" id="KW-0732">Signal</keyword>
<keyword evidence="4" id="KW-1185">Reference proteome</keyword>
<keyword evidence="3" id="KW-0378">Hydrolase</keyword>
<evidence type="ECO:0000313" key="3">
    <source>
        <dbReference type="EMBL" id="MBA8682778.1"/>
    </source>
</evidence>
<protein>
    <submittedName>
        <fullName evidence="3">Alpha/beta fold hydrolase</fullName>
    </submittedName>
</protein>
<dbReference type="Gene3D" id="3.40.50.1820">
    <property type="entry name" value="alpha/beta hydrolase"/>
    <property type="match status" value="1"/>
</dbReference>
<dbReference type="InterPro" id="IPR050228">
    <property type="entry name" value="Carboxylesterase_BioH"/>
</dbReference>
<dbReference type="SUPFAM" id="SSF53474">
    <property type="entry name" value="alpha/beta-Hydrolases"/>
    <property type="match status" value="1"/>
</dbReference>
<dbReference type="EMBL" id="JACGXS010000007">
    <property type="protein sequence ID" value="MBA8682778.1"/>
    <property type="molecule type" value="Genomic_DNA"/>
</dbReference>
<evidence type="ECO:0000259" key="2">
    <source>
        <dbReference type="Pfam" id="PF12697"/>
    </source>
</evidence>
<dbReference type="Proteomes" id="UP000547058">
    <property type="component" value="Unassembled WGS sequence"/>
</dbReference>
<proteinExistence type="predicted"/>
<sequence length="376" mass="40195">MTMMRLLLACACLWLAACSPSASTSLSERLVSPGGASPLLDQAHIAATIATVPNRSGYVASRAGVRIFWRAFDAGNYGLRYHYARPRHEGGEAMDMDLRLDLPRPFTPKASRGTVVLLHGWMMSGDSLLPWSLQLAQSGYRVVTIDLRNHGHSGTGPAGYGTIESDEVVDVIADLRNRGEVQGPLYLFGISYGAATALFTAEKLGPQVAGVVAMESFANAGDAIRSMIPHLLASQPQGWQAQTVAAYARWRYGAQDINRVIAAANHRLGVDLDRVDVSRAVADSSACVLLLHGDGDQHIPVSQGRQLARASTRVHYVEMRGEDHITLPMRIDLLGGMVGDWLARDGSGPAGTCPAPRMPVEANFMALAMPVGGSNG</sequence>
<organism evidence="3 4">
    <name type="scientific">Stenotrophomonas tumulicola</name>
    <dbReference type="NCBI Taxonomy" id="1685415"/>
    <lineage>
        <taxon>Bacteria</taxon>
        <taxon>Pseudomonadati</taxon>
        <taxon>Pseudomonadota</taxon>
        <taxon>Gammaproteobacteria</taxon>
        <taxon>Lysobacterales</taxon>
        <taxon>Lysobacteraceae</taxon>
        <taxon>Stenotrophomonas</taxon>
    </lineage>
</organism>
<feature type="signal peptide" evidence="1">
    <location>
        <begin position="1"/>
        <end position="22"/>
    </location>
</feature>
<dbReference type="GO" id="GO:0016787">
    <property type="term" value="F:hydrolase activity"/>
    <property type="evidence" value="ECO:0007669"/>
    <property type="project" value="UniProtKB-KW"/>
</dbReference>
<feature type="domain" description="AB hydrolase-1" evidence="2">
    <location>
        <begin position="115"/>
        <end position="329"/>
    </location>
</feature>
<comment type="caution">
    <text evidence="3">The sequence shown here is derived from an EMBL/GenBank/DDBJ whole genome shotgun (WGS) entry which is preliminary data.</text>
</comment>
<dbReference type="Pfam" id="PF12697">
    <property type="entry name" value="Abhydrolase_6"/>
    <property type="match status" value="1"/>
</dbReference>
<dbReference type="PANTHER" id="PTHR43194">
    <property type="entry name" value="HYDROLASE ALPHA/BETA FOLD FAMILY"/>
    <property type="match status" value="1"/>
</dbReference>
<dbReference type="AlphaFoldDB" id="A0A7W3II62"/>
<feature type="chain" id="PRO_5030551972" evidence="1">
    <location>
        <begin position="23"/>
        <end position="376"/>
    </location>
</feature>
<dbReference type="PROSITE" id="PS51257">
    <property type="entry name" value="PROKAR_LIPOPROTEIN"/>
    <property type="match status" value="1"/>
</dbReference>
<dbReference type="PANTHER" id="PTHR43194:SF2">
    <property type="entry name" value="PEROXISOMAL MEMBRANE PROTEIN LPX1"/>
    <property type="match status" value="1"/>
</dbReference>
<reference evidence="3 4" key="1">
    <citation type="submission" date="2020-08" db="EMBL/GenBank/DDBJ databases">
        <title>Stenotrophomonas tumulicola JCM 30961.</title>
        <authorList>
            <person name="Deng Y."/>
        </authorList>
    </citation>
    <scope>NUCLEOTIDE SEQUENCE [LARGE SCALE GENOMIC DNA]</scope>
    <source>
        <strain evidence="3 4">JCM 30961</strain>
    </source>
</reference>
<name>A0A7W3II62_9GAMM</name>
<evidence type="ECO:0000313" key="4">
    <source>
        <dbReference type="Proteomes" id="UP000547058"/>
    </source>
</evidence>
<dbReference type="InterPro" id="IPR029058">
    <property type="entry name" value="AB_hydrolase_fold"/>
</dbReference>
<accession>A0A7W3II62</accession>